<comment type="caution">
    <text evidence="3">The sequence shown here is derived from an EMBL/GenBank/DDBJ whole genome shotgun (WGS) entry which is preliminary data.</text>
</comment>
<dbReference type="InterPro" id="IPR027417">
    <property type="entry name" value="P-loop_NTPase"/>
</dbReference>
<feature type="domain" description="ATPase AAA-type core" evidence="2">
    <location>
        <begin position="35"/>
        <end position="351"/>
    </location>
</feature>
<dbReference type="InterPro" id="IPR003959">
    <property type="entry name" value="ATPase_AAA_core"/>
</dbReference>
<reference evidence="3" key="1">
    <citation type="journal article" date="2021" name="PeerJ">
        <title>Extensive microbial diversity within the chicken gut microbiome revealed by metagenomics and culture.</title>
        <authorList>
            <person name="Gilroy R."/>
            <person name="Ravi A."/>
            <person name="Getino M."/>
            <person name="Pursley I."/>
            <person name="Horton D.L."/>
            <person name="Alikhan N.F."/>
            <person name="Baker D."/>
            <person name="Gharbi K."/>
            <person name="Hall N."/>
            <person name="Watson M."/>
            <person name="Adriaenssens E.M."/>
            <person name="Foster-Nyarko E."/>
            <person name="Jarju S."/>
            <person name="Secka A."/>
            <person name="Antonio M."/>
            <person name="Oren A."/>
            <person name="Chaudhuri R.R."/>
            <person name="La Ragione R."/>
            <person name="Hildebrand F."/>
            <person name="Pallen M.J."/>
        </authorList>
    </citation>
    <scope>NUCLEOTIDE SEQUENCE</scope>
    <source>
        <strain evidence="3">ChiHecec2B26-446</strain>
    </source>
</reference>
<dbReference type="EMBL" id="DXHV01000082">
    <property type="protein sequence ID" value="HIW01493.1"/>
    <property type="molecule type" value="Genomic_DNA"/>
</dbReference>
<evidence type="ECO:0000259" key="2">
    <source>
        <dbReference type="Pfam" id="PF13304"/>
    </source>
</evidence>
<evidence type="ECO:0000256" key="1">
    <source>
        <dbReference type="SAM" id="MobiDB-lite"/>
    </source>
</evidence>
<feature type="region of interest" description="Disordered" evidence="1">
    <location>
        <begin position="399"/>
        <end position="430"/>
    </location>
</feature>
<dbReference type="PANTHER" id="PTHR40396">
    <property type="entry name" value="ATPASE-LIKE PROTEIN"/>
    <property type="match status" value="1"/>
</dbReference>
<dbReference type="PIRSF" id="PIRSF029347">
    <property type="entry name" value="RecF"/>
    <property type="match status" value="1"/>
</dbReference>
<evidence type="ECO:0000313" key="4">
    <source>
        <dbReference type="Proteomes" id="UP000886752"/>
    </source>
</evidence>
<dbReference type="AlphaFoldDB" id="A0A9D1PY87"/>
<dbReference type="CDD" id="cd00267">
    <property type="entry name" value="ABC_ATPase"/>
    <property type="match status" value="1"/>
</dbReference>
<gene>
    <name evidence="3" type="ORF">H9894_09970</name>
</gene>
<reference evidence="3" key="2">
    <citation type="submission" date="2021-04" db="EMBL/GenBank/DDBJ databases">
        <authorList>
            <person name="Gilroy R."/>
        </authorList>
    </citation>
    <scope>NUCLEOTIDE SEQUENCE</scope>
    <source>
        <strain evidence="3">ChiHecec2B26-446</strain>
    </source>
</reference>
<accession>A0A9D1PY87</accession>
<name>A0A9D1PY87_9BACT</name>
<feature type="compositionally biased region" description="Low complexity" evidence="1">
    <location>
        <begin position="402"/>
        <end position="422"/>
    </location>
</feature>
<proteinExistence type="predicted"/>
<dbReference type="Pfam" id="PF13304">
    <property type="entry name" value="AAA_21"/>
    <property type="match status" value="1"/>
</dbReference>
<dbReference type="GO" id="GO:0005524">
    <property type="term" value="F:ATP binding"/>
    <property type="evidence" value="ECO:0007669"/>
    <property type="project" value="InterPro"/>
</dbReference>
<dbReference type="PANTHER" id="PTHR40396:SF1">
    <property type="entry name" value="ATPASE AAA-TYPE CORE DOMAIN-CONTAINING PROTEIN"/>
    <property type="match status" value="1"/>
</dbReference>
<dbReference type="SUPFAM" id="SSF52540">
    <property type="entry name" value="P-loop containing nucleoside triphosphate hydrolases"/>
    <property type="match status" value="1"/>
</dbReference>
<dbReference type="InterPro" id="IPR014555">
    <property type="entry name" value="RecF-like"/>
</dbReference>
<dbReference type="Proteomes" id="UP000886752">
    <property type="component" value="Unassembled WGS sequence"/>
</dbReference>
<organism evidence="3 4">
    <name type="scientific">Candidatus Desulfovibrio intestinipullorum</name>
    <dbReference type="NCBI Taxonomy" id="2838536"/>
    <lineage>
        <taxon>Bacteria</taxon>
        <taxon>Pseudomonadati</taxon>
        <taxon>Thermodesulfobacteriota</taxon>
        <taxon>Desulfovibrionia</taxon>
        <taxon>Desulfovibrionales</taxon>
        <taxon>Desulfovibrionaceae</taxon>
        <taxon>Desulfovibrio</taxon>
    </lineage>
</organism>
<dbReference type="Gene3D" id="3.40.50.300">
    <property type="entry name" value="P-loop containing nucleotide triphosphate hydrolases"/>
    <property type="match status" value="1"/>
</dbReference>
<dbReference type="GO" id="GO:0016887">
    <property type="term" value="F:ATP hydrolysis activity"/>
    <property type="evidence" value="ECO:0007669"/>
    <property type="project" value="InterPro"/>
</dbReference>
<evidence type="ECO:0000313" key="3">
    <source>
        <dbReference type="EMBL" id="HIW01493.1"/>
    </source>
</evidence>
<protein>
    <submittedName>
        <fullName evidence="3">AAA family ATPase</fullName>
    </submittedName>
</protein>
<sequence>MTRIEGLRTGNYKVLKDMTMGRLWHCRDKRPLTPLTAVLGKNGVGKSVLLEACSFLKDCVQSGVVDACDRRGGFSRIRSLGQEGPIELEIQCREDGESRAVTYELAIDCDAQGRPYVARERFGQEGEGQQHGKPVPLLILNGGKGRAWKEAQAGSTAEADVVELDDGRRPGIAVLGALRQYPRLVSFRRFVEGWSFSSFIPDAARHLPMAGPQRHLSCYGENIANVVQYMERDHPERLSNIVQRLAAAIPGTDTVGTETACDGRLLLRFRDSAFQEPLSVQQLSAGTLRVLACLLLIHDPEPPSLLCMEAPDNGLYHTLLDPLARGLRELASGRKGCAQVFITTHNPSLADALDAGEAWILEKGRDGFSTAHRASDNVPVRNLVEQGLPLGGFWHGGSLDEGAASRASSGRAKSASGPSAGGNDEQRRQE</sequence>